<dbReference type="SUPFAM" id="SSF48371">
    <property type="entry name" value="ARM repeat"/>
    <property type="match status" value="1"/>
</dbReference>
<evidence type="ECO:0000256" key="9">
    <source>
        <dbReference type="ARBA" id="ARBA00023128"/>
    </source>
</evidence>
<dbReference type="InterPro" id="IPR029058">
    <property type="entry name" value="AB_hydrolase_fold"/>
</dbReference>
<evidence type="ECO:0000256" key="13">
    <source>
        <dbReference type="ARBA" id="ARBA00038024"/>
    </source>
</evidence>
<evidence type="ECO:0000256" key="16">
    <source>
        <dbReference type="SAM" id="MobiDB-lite"/>
    </source>
</evidence>
<keyword evidence="4" id="KW-0444">Lipid biosynthesis</keyword>
<comment type="subcellular location">
    <subcellularLocation>
        <location evidence="3">Endoplasmic reticulum</location>
    </subcellularLocation>
    <subcellularLocation>
        <location evidence="1">Membrane</location>
        <topology evidence="1">Single-pass membrane protein</topology>
    </subcellularLocation>
    <subcellularLocation>
        <location evidence="2">Mitochondrion</location>
    </subcellularLocation>
</comment>
<protein>
    <recommendedName>
        <fullName evidence="14">Protein SERAC1</fullName>
    </recommendedName>
    <alternativeName>
        <fullName evidence="15">Serine active site-containing protein 1</fullName>
    </alternativeName>
</protein>
<name>A0A8D8AHK2_CULPI</name>
<dbReference type="GO" id="GO:0008654">
    <property type="term" value="P:phospholipid biosynthetic process"/>
    <property type="evidence" value="ECO:0007669"/>
    <property type="project" value="UniProtKB-KW"/>
</dbReference>
<dbReference type="GO" id="GO:0005739">
    <property type="term" value="C:mitochondrion"/>
    <property type="evidence" value="ECO:0007669"/>
    <property type="project" value="UniProtKB-SubCell"/>
</dbReference>
<keyword evidence="5" id="KW-0812">Transmembrane</keyword>
<reference evidence="17" key="1">
    <citation type="submission" date="2021-05" db="EMBL/GenBank/DDBJ databases">
        <authorList>
            <person name="Alioto T."/>
            <person name="Alioto T."/>
            <person name="Gomez Garrido J."/>
        </authorList>
    </citation>
    <scope>NUCLEOTIDE SEQUENCE</scope>
</reference>
<evidence type="ECO:0000256" key="1">
    <source>
        <dbReference type="ARBA" id="ARBA00004167"/>
    </source>
</evidence>
<evidence type="ECO:0000256" key="15">
    <source>
        <dbReference type="ARBA" id="ARBA00041701"/>
    </source>
</evidence>
<organism evidence="17">
    <name type="scientific">Culex pipiens</name>
    <name type="common">House mosquito</name>
    <dbReference type="NCBI Taxonomy" id="7175"/>
    <lineage>
        <taxon>Eukaryota</taxon>
        <taxon>Metazoa</taxon>
        <taxon>Ecdysozoa</taxon>
        <taxon>Arthropoda</taxon>
        <taxon>Hexapoda</taxon>
        <taxon>Insecta</taxon>
        <taxon>Pterygota</taxon>
        <taxon>Neoptera</taxon>
        <taxon>Endopterygota</taxon>
        <taxon>Diptera</taxon>
        <taxon>Nematocera</taxon>
        <taxon>Culicoidea</taxon>
        <taxon>Culicidae</taxon>
        <taxon>Culicinae</taxon>
        <taxon>Culicini</taxon>
        <taxon>Culex</taxon>
        <taxon>Culex</taxon>
    </lineage>
</organism>
<keyword evidence="11" id="KW-0594">Phospholipid biosynthesis</keyword>
<dbReference type="Gene3D" id="3.40.50.1820">
    <property type="entry name" value="alpha/beta hydrolase"/>
    <property type="match status" value="1"/>
</dbReference>
<evidence type="ECO:0000256" key="3">
    <source>
        <dbReference type="ARBA" id="ARBA00004240"/>
    </source>
</evidence>
<sequence>MHIKQYKPKCGKICAGTGLFSIVGVVSYEAYRTYSALTNLVDTRVLDVDRKRPDYIYIKHHIYRQSLLEQLEQERRDSKLVNIVVQPFGKWWKALKHSVAWRLLRIAQAGELADRLKAVKQLALIDHLKDWDFQHLAQLCDARTAVALARSNCDSRWFLPPRQYGVEKETREVLVGVKQLIEHLVPDHCAEYVLGHTFGSHQIKEPSGDDGVHYPVNSATFEHDQMKQALSALVHLTTVEENCRKIIEAGGLLTLIEVEKLYKDDIDMKLTLSRIVANLSVGDERSYDFFASGWLSILSRWQKDIDMRMQVTTDLTLSNLDRDDPNCFTYESNVYPLYPKSRREKKPDVDIIFVHGLLGGVFVTWRQKDLKPQAASLLGKKHKSVSLVSSTTCAKAPTGGGGGDGSNIRTATPTKPTSPFTNWSAKKSSYDDDDRDAEEGIASAKEEVLTLQPTPPKAHPSISDTATQELIQALQEDEPLSSDWSVVFPDIPLVADEKYTSPAVHAKQNREGRYSVSGEKWLQEPLGDESVGRSFCWPMEWLPKDFPNVRVIGLNYNSSLSEWSASGCPCEKYDGKLEKRAGEFLKKLARSNVGQDRPVVWVGHSMGGLLIKSIMVQAAQSEDPAIRRIAENSHAVMFLGTPHRGSAIAKLKQHTSALVWPSVEVRELEENSTQLLHLNKTFLKAIAGLTKKPEIVSICEGIPTELTSFKVPLHIVPESSARIDEGDFYITKEDHLSLSKPMCRQSFLYQRLISVIWCAMQSARDETEQHHDQEKTSIGMTISHGKTSSVFTDVYRQLRQFEKLFNIFL</sequence>
<dbReference type="GO" id="GO:0005783">
    <property type="term" value="C:endoplasmic reticulum"/>
    <property type="evidence" value="ECO:0007669"/>
    <property type="project" value="UniProtKB-SubCell"/>
</dbReference>
<dbReference type="InterPro" id="IPR011989">
    <property type="entry name" value="ARM-like"/>
</dbReference>
<evidence type="ECO:0000256" key="5">
    <source>
        <dbReference type="ARBA" id="ARBA00022692"/>
    </source>
</evidence>
<evidence type="ECO:0000256" key="8">
    <source>
        <dbReference type="ARBA" id="ARBA00023098"/>
    </source>
</evidence>
<evidence type="ECO:0000256" key="12">
    <source>
        <dbReference type="ARBA" id="ARBA00023264"/>
    </source>
</evidence>
<evidence type="ECO:0000256" key="6">
    <source>
        <dbReference type="ARBA" id="ARBA00022824"/>
    </source>
</evidence>
<dbReference type="SUPFAM" id="SSF53474">
    <property type="entry name" value="alpha/beta-Hydrolases"/>
    <property type="match status" value="1"/>
</dbReference>
<dbReference type="InterPro" id="IPR016024">
    <property type="entry name" value="ARM-type_fold"/>
</dbReference>
<keyword evidence="6" id="KW-0256">Endoplasmic reticulum</keyword>
<dbReference type="Gene3D" id="1.25.10.10">
    <property type="entry name" value="Leucine-rich Repeat Variant"/>
    <property type="match status" value="1"/>
</dbReference>
<keyword evidence="7" id="KW-1133">Transmembrane helix</keyword>
<dbReference type="InterPro" id="IPR052374">
    <property type="entry name" value="SERAC1"/>
</dbReference>
<dbReference type="PANTHER" id="PTHR48182">
    <property type="entry name" value="PROTEIN SERAC1"/>
    <property type="match status" value="1"/>
</dbReference>
<keyword evidence="9" id="KW-0496">Mitochondrion</keyword>
<keyword evidence="10" id="KW-0472">Membrane</keyword>
<evidence type="ECO:0000313" key="17">
    <source>
        <dbReference type="EMBL" id="CAG6456425.1"/>
    </source>
</evidence>
<feature type="compositionally biased region" description="Polar residues" evidence="16">
    <location>
        <begin position="407"/>
        <end position="427"/>
    </location>
</feature>
<evidence type="ECO:0000256" key="14">
    <source>
        <dbReference type="ARBA" id="ARBA00040991"/>
    </source>
</evidence>
<dbReference type="PANTHER" id="PTHR48182:SF2">
    <property type="entry name" value="PROTEIN SERAC1"/>
    <property type="match status" value="1"/>
</dbReference>
<dbReference type="EMBL" id="HBUE01030877">
    <property type="protein sequence ID" value="CAG6456425.1"/>
    <property type="molecule type" value="Transcribed_RNA"/>
</dbReference>
<evidence type="ECO:0000256" key="2">
    <source>
        <dbReference type="ARBA" id="ARBA00004173"/>
    </source>
</evidence>
<comment type="similarity">
    <text evidence="13">Belongs to the SERAC1 family.</text>
</comment>
<evidence type="ECO:0000256" key="11">
    <source>
        <dbReference type="ARBA" id="ARBA00023209"/>
    </source>
</evidence>
<feature type="region of interest" description="Disordered" evidence="16">
    <location>
        <begin position="393"/>
        <end position="437"/>
    </location>
</feature>
<proteinExistence type="inferred from homology"/>
<keyword evidence="12" id="KW-1208">Phospholipid metabolism</keyword>
<evidence type="ECO:0000256" key="10">
    <source>
        <dbReference type="ARBA" id="ARBA00023136"/>
    </source>
</evidence>
<keyword evidence="8" id="KW-0443">Lipid metabolism</keyword>
<evidence type="ECO:0000256" key="4">
    <source>
        <dbReference type="ARBA" id="ARBA00022516"/>
    </source>
</evidence>
<evidence type="ECO:0000256" key="7">
    <source>
        <dbReference type="ARBA" id="ARBA00022989"/>
    </source>
</evidence>
<accession>A0A8D8AHK2</accession>
<dbReference type="AlphaFoldDB" id="A0A8D8AHK2"/>
<dbReference type="GO" id="GO:0016020">
    <property type="term" value="C:membrane"/>
    <property type="evidence" value="ECO:0007669"/>
    <property type="project" value="UniProtKB-SubCell"/>
</dbReference>